<proteinExistence type="predicted"/>
<protein>
    <submittedName>
        <fullName evidence="2">Uncharacterized protein</fullName>
    </submittedName>
</protein>
<evidence type="ECO:0000256" key="1">
    <source>
        <dbReference type="SAM" id="Phobius"/>
    </source>
</evidence>
<keyword evidence="3" id="KW-1185">Reference proteome</keyword>
<dbReference type="Proteomes" id="UP000552097">
    <property type="component" value="Unassembled WGS sequence"/>
</dbReference>
<dbReference type="RefSeq" id="WP_184923197.1">
    <property type="nucleotide sequence ID" value="NZ_JACHMO010000001.1"/>
</dbReference>
<comment type="caution">
    <text evidence="2">The sequence shown here is derived from an EMBL/GenBank/DDBJ whole genome shotgun (WGS) entry which is preliminary data.</text>
</comment>
<gene>
    <name evidence="2" type="ORF">F4560_004760</name>
</gene>
<dbReference type="AlphaFoldDB" id="A0A7W9HME9"/>
<accession>A0A7W9HME9</accession>
<evidence type="ECO:0000313" key="3">
    <source>
        <dbReference type="Proteomes" id="UP000552097"/>
    </source>
</evidence>
<reference evidence="2 3" key="1">
    <citation type="submission" date="2020-08" db="EMBL/GenBank/DDBJ databases">
        <title>Sequencing the genomes of 1000 actinobacteria strains.</title>
        <authorList>
            <person name="Klenk H.-P."/>
        </authorList>
    </citation>
    <scope>NUCLEOTIDE SEQUENCE [LARGE SCALE GENOMIC DNA]</scope>
    <source>
        <strain evidence="2 3">DSM 45486</strain>
    </source>
</reference>
<keyword evidence="1" id="KW-0472">Membrane</keyword>
<feature type="transmembrane region" description="Helical" evidence="1">
    <location>
        <begin position="12"/>
        <end position="31"/>
    </location>
</feature>
<dbReference type="EMBL" id="JACHMO010000001">
    <property type="protein sequence ID" value="MBB5804992.1"/>
    <property type="molecule type" value="Genomic_DNA"/>
</dbReference>
<keyword evidence="1" id="KW-1133">Transmembrane helix</keyword>
<name>A0A7W9HME9_9PSEU</name>
<keyword evidence="1" id="KW-0812">Transmembrane</keyword>
<evidence type="ECO:0000313" key="2">
    <source>
        <dbReference type="EMBL" id="MBB5804992.1"/>
    </source>
</evidence>
<sequence length="49" mass="4958">MLEEKRRTSIDVVVGVIEAAGACVIVVGAAGPPGRPARVPGVAWAGSTW</sequence>
<organism evidence="2 3">
    <name type="scientific">Saccharothrix ecbatanensis</name>
    <dbReference type="NCBI Taxonomy" id="1105145"/>
    <lineage>
        <taxon>Bacteria</taxon>
        <taxon>Bacillati</taxon>
        <taxon>Actinomycetota</taxon>
        <taxon>Actinomycetes</taxon>
        <taxon>Pseudonocardiales</taxon>
        <taxon>Pseudonocardiaceae</taxon>
        <taxon>Saccharothrix</taxon>
    </lineage>
</organism>